<gene>
    <name evidence="1" type="ORF">GCT13_06885</name>
</gene>
<comment type="caution">
    <text evidence="1">The sequence shown here is derived from an EMBL/GenBank/DDBJ whole genome shotgun (WGS) entry which is preliminary data.</text>
</comment>
<proteinExistence type="predicted"/>
<organism evidence="1 2">
    <name type="scientific">Paraburkholderia franconis</name>
    <dbReference type="NCBI Taxonomy" id="2654983"/>
    <lineage>
        <taxon>Bacteria</taxon>
        <taxon>Pseudomonadati</taxon>
        <taxon>Pseudomonadota</taxon>
        <taxon>Betaproteobacteria</taxon>
        <taxon>Burkholderiales</taxon>
        <taxon>Burkholderiaceae</taxon>
        <taxon>Paraburkholderia</taxon>
    </lineage>
</organism>
<dbReference type="RefSeq" id="WP_152756268.1">
    <property type="nucleotide sequence ID" value="NZ_WHNP01000005.1"/>
</dbReference>
<sequence>MSWVRWAIVQPDMWLHDGQYQRRVFRDVSGWLEVSTPVRRQMNDSVDRRPAAPMLLNVFFLHVSVTRPECVHPVQIVDDCVTGNQAD</sequence>
<dbReference type="Proteomes" id="UP000484381">
    <property type="component" value="Unassembled WGS sequence"/>
</dbReference>
<name>A0A7X1N7X9_9BURK</name>
<protein>
    <submittedName>
        <fullName evidence="1">Uncharacterized protein</fullName>
    </submittedName>
</protein>
<keyword evidence="2" id="KW-1185">Reference proteome</keyword>
<dbReference type="EMBL" id="WHNP01000005">
    <property type="protein sequence ID" value="MPW16666.1"/>
    <property type="molecule type" value="Genomic_DNA"/>
</dbReference>
<reference evidence="1 2" key="1">
    <citation type="submission" date="2019-10" db="EMBL/GenBank/DDBJ databases">
        <title>Paraburkholderia sp. isolated from nodules of Mimosa pudica from Brazilian Atlantic Forest soils.</title>
        <authorList>
            <person name="Paulitsch F."/>
            <person name="Hungria M."/>
            <person name="Dall'Agnol R."/>
        </authorList>
    </citation>
    <scope>NUCLEOTIDE SEQUENCE [LARGE SCALE GENOMIC DNA]</scope>
    <source>
        <strain evidence="1 2">CNPSo 3157</strain>
    </source>
</reference>
<accession>A0A7X1N7X9</accession>
<dbReference type="AlphaFoldDB" id="A0A7X1N7X9"/>
<evidence type="ECO:0000313" key="1">
    <source>
        <dbReference type="EMBL" id="MPW16666.1"/>
    </source>
</evidence>
<evidence type="ECO:0000313" key="2">
    <source>
        <dbReference type="Proteomes" id="UP000484381"/>
    </source>
</evidence>